<reference evidence="1 2" key="1">
    <citation type="submission" date="2019-02" db="EMBL/GenBank/DDBJ databases">
        <title>Emended description of the genus Rhodopseudomonas and description of Rhodopseudomonas albus sp. nov., a non-phototrophic, heavy-metal-tolerant bacterium isolated from garden soil.</title>
        <authorList>
            <person name="Bao Z."/>
            <person name="Cao W.W."/>
            <person name="Sato Y."/>
            <person name="Nishizawa T."/>
            <person name="Zhao J."/>
            <person name="Guo Y."/>
            <person name="Ohta H."/>
        </authorList>
    </citation>
    <scope>NUCLEOTIDE SEQUENCE [LARGE SCALE GENOMIC DNA]</scope>
    <source>
        <strain evidence="1 2">SK50-23</strain>
    </source>
</reference>
<organism evidence="1 2">
    <name type="scientific">Tardiphaga alba</name>
    <dbReference type="NCBI Taxonomy" id="340268"/>
    <lineage>
        <taxon>Bacteria</taxon>
        <taxon>Pseudomonadati</taxon>
        <taxon>Pseudomonadota</taxon>
        <taxon>Alphaproteobacteria</taxon>
        <taxon>Hyphomicrobiales</taxon>
        <taxon>Nitrobacteraceae</taxon>
        <taxon>Tardiphaga</taxon>
    </lineage>
</organism>
<keyword evidence="2" id="KW-1185">Reference proteome</keyword>
<evidence type="ECO:0000313" key="2">
    <source>
        <dbReference type="Proteomes" id="UP000682843"/>
    </source>
</evidence>
<gene>
    <name evidence="1" type="ORF">RPMA_12515</name>
</gene>
<dbReference type="Proteomes" id="UP000682843">
    <property type="component" value="Chromosome"/>
</dbReference>
<protein>
    <submittedName>
        <fullName evidence="1">Uncharacterized protein</fullName>
    </submittedName>
</protein>
<name>A0ABX8A7E0_9BRAD</name>
<sequence>MSIVPKSLPQITRDALIAKVAGLKISQPVFLVGMRGYYLDTMGKPKVNDRGVYDDAMILVGPNHFSTYNANTDPSVFRKHIASLRPGLWSYRLGIHGLSKPKAQQYQALVQADKVTVDRDGEGAETGYFGINIHRGGVNTTSSLGCQTIVPAQWPAFIANVKDQLARAGQKTIPYALTV</sequence>
<dbReference type="EMBL" id="CP036498">
    <property type="protein sequence ID" value="QUS39568.1"/>
    <property type="molecule type" value="Genomic_DNA"/>
</dbReference>
<accession>A0ABX8A7E0</accession>
<dbReference type="RefSeq" id="WP_211913114.1">
    <property type="nucleotide sequence ID" value="NZ_CP036498.1"/>
</dbReference>
<evidence type="ECO:0000313" key="1">
    <source>
        <dbReference type="EMBL" id="QUS39568.1"/>
    </source>
</evidence>
<proteinExistence type="predicted"/>